<evidence type="ECO:0000313" key="6">
    <source>
        <dbReference type="Ensembl" id="ENSPKIP00000032299.1"/>
    </source>
</evidence>
<dbReference type="Gene3D" id="3.30.420.40">
    <property type="match status" value="1"/>
</dbReference>
<proteinExistence type="inferred from homology"/>
<protein>
    <submittedName>
        <fullName evidence="6">Ectonucleoside triphosphate diphosphohydrolase 3</fullName>
    </submittedName>
</protein>
<dbReference type="GeneTree" id="ENSGT01150000286965"/>
<evidence type="ECO:0000256" key="1">
    <source>
        <dbReference type="ARBA" id="ARBA00009283"/>
    </source>
</evidence>
<dbReference type="PANTHER" id="PTHR11782">
    <property type="entry name" value="ADENOSINE/GUANOSINE DIPHOSPHATASE"/>
    <property type="match status" value="1"/>
</dbReference>
<dbReference type="GO" id="GO:0017111">
    <property type="term" value="F:ribonucleoside triphosphate phosphatase activity"/>
    <property type="evidence" value="ECO:0007669"/>
    <property type="project" value="TreeGrafter"/>
</dbReference>
<keyword evidence="2 5" id="KW-0378">Hydrolase</keyword>
<comment type="similarity">
    <text evidence="1 5">Belongs to the GDA1/CD39 NTPase family.</text>
</comment>
<reference evidence="6" key="2">
    <citation type="submission" date="2025-09" db="UniProtKB">
        <authorList>
            <consortium name="Ensembl"/>
        </authorList>
    </citation>
    <scope>IDENTIFICATION</scope>
</reference>
<name>A0A3B3SNG8_9TELE</name>
<accession>A0A3B3SNG8</accession>
<dbReference type="GO" id="GO:0045134">
    <property type="term" value="F:UDP phosphatase activity"/>
    <property type="evidence" value="ECO:0007669"/>
    <property type="project" value="TreeGrafter"/>
</dbReference>
<dbReference type="PANTHER" id="PTHR11782:SF38">
    <property type="entry name" value="ECTONUCLEOSIDE TRIPHOSPHATE DIPHOSPHOHYDROLASE 3"/>
    <property type="match status" value="1"/>
</dbReference>
<feature type="active site" description="Proton acceptor" evidence="3">
    <location>
        <position position="169"/>
    </location>
</feature>
<dbReference type="GO" id="GO:0005524">
    <property type="term" value="F:ATP binding"/>
    <property type="evidence" value="ECO:0007669"/>
    <property type="project" value="UniProtKB-KW"/>
</dbReference>
<dbReference type="PROSITE" id="PS01238">
    <property type="entry name" value="GDA1_CD39_NTPASE"/>
    <property type="match status" value="1"/>
</dbReference>
<evidence type="ECO:0000256" key="3">
    <source>
        <dbReference type="PIRSR" id="PIRSR600407-1"/>
    </source>
</evidence>
<dbReference type="GO" id="GO:0005886">
    <property type="term" value="C:plasma membrane"/>
    <property type="evidence" value="ECO:0007669"/>
    <property type="project" value="TreeGrafter"/>
</dbReference>
<organism evidence="6 7">
    <name type="scientific">Paramormyrops kingsleyae</name>
    <dbReference type="NCBI Taxonomy" id="1676925"/>
    <lineage>
        <taxon>Eukaryota</taxon>
        <taxon>Metazoa</taxon>
        <taxon>Chordata</taxon>
        <taxon>Craniata</taxon>
        <taxon>Vertebrata</taxon>
        <taxon>Euteleostomi</taxon>
        <taxon>Actinopterygii</taxon>
        <taxon>Neopterygii</taxon>
        <taxon>Teleostei</taxon>
        <taxon>Osteoglossocephala</taxon>
        <taxon>Osteoglossomorpha</taxon>
        <taxon>Osteoglossiformes</taxon>
        <taxon>Mormyridae</taxon>
        <taxon>Paramormyrops</taxon>
    </lineage>
</organism>
<feature type="binding site" evidence="4">
    <location>
        <begin position="209"/>
        <end position="213"/>
    </location>
    <ligand>
        <name>ATP</name>
        <dbReference type="ChEBI" id="CHEBI:30616"/>
    </ligand>
</feature>
<sequence>MTSRLAVSLAVFFLLASIAVIITVAVIQVHKTNFLSPGLKYGIVLDAGSSRTTVYLYQWPAEKENNTGVVTQTLKCRVEGPGISSFGQDPDQDRCTWHSMKECMAQTLETIPLSQHNSTPLFLGATAGMRLLRSKNESASDKILLDIRRYLQSLPFSFGNASIISGEEEGLYGWITANYLMGNFVEKNLWNAWVRPHGAKTIGSLDLGGASTQIAFSTTPAEGQAPPGYTKVWLYGYEYSVYTHSFTCYGKDEAERKVLASLVRTSSSSQVKNPCYHTGYSTTMSAGYIFETPCNQKTSNYNPKQQLTLVGTGDLGLCRSTVRAAFDLGSCQGRSNCSFNGVYQPPVSGDFVAYAGFSYITEMFGLNQSFSLDAFDSKIRSHCSLPWKTLTEGSSKKEKYLRSYCYSANLAYVLLVEGYKFSPETWNNIRFQNEVLISGALVTLLVCELHTLSHLHI</sequence>
<evidence type="ECO:0000256" key="5">
    <source>
        <dbReference type="RuleBase" id="RU003833"/>
    </source>
</evidence>
<dbReference type="AlphaFoldDB" id="A0A3B3SNG8"/>
<dbReference type="InterPro" id="IPR000407">
    <property type="entry name" value="GDA1_CD39_NTPase"/>
</dbReference>
<evidence type="ECO:0000256" key="4">
    <source>
        <dbReference type="PIRSR" id="PIRSR600407-2"/>
    </source>
</evidence>
<evidence type="ECO:0000313" key="7">
    <source>
        <dbReference type="Proteomes" id="UP000261540"/>
    </source>
</evidence>
<evidence type="ECO:0000256" key="2">
    <source>
        <dbReference type="ARBA" id="ARBA00022801"/>
    </source>
</evidence>
<dbReference type="Proteomes" id="UP000261540">
    <property type="component" value="Unplaced"/>
</dbReference>
<keyword evidence="7" id="KW-1185">Reference proteome</keyword>
<reference evidence="6" key="1">
    <citation type="submission" date="2025-08" db="UniProtKB">
        <authorList>
            <consortium name="Ensembl"/>
        </authorList>
    </citation>
    <scope>IDENTIFICATION</scope>
</reference>
<keyword evidence="4" id="KW-0067">ATP-binding</keyword>
<dbReference type="Gene3D" id="3.30.420.150">
    <property type="entry name" value="Exopolyphosphatase. Domain 2"/>
    <property type="match status" value="1"/>
</dbReference>
<dbReference type="FunFam" id="3.30.420.40:FF:000068">
    <property type="entry name" value="Ectonucleoside triphosphate diphosphohydrolase 1"/>
    <property type="match status" value="1"/>
</dbReference>
<keyword evidence="4" id="KW-0547">Nucleotide-binding</keyword>
<dbReference type="GO" id="GO:0009134">
    <property type="term" value="P:nucleoside diphosphate catabolic process"/>
    <property type="evidence" value="ECO:0007669"/>
    <property type="project" value="TreeGrafter"/>
</dbReference>
<dbReference type="Pfam" id="PF01150">
    <property type="entry name" value="GDA1_CD39"/>
    <property type="match status" value="1"/>
</dbReference>
<dbReference type="GO" id="GO:0004382">
    <property type="term" value="F:GDP phosphatase activity"/>
    <property type="evidence" value="ECO:0007669"/>
    <property type="project" value="TreeGrafter"/>
</dbReference>
<dbReference type="Ensembl" id="ENSPKIT00000013158.1">
    <property type="protein sequence ID" value="ENSPKIP00000032299.1"/>
    <property type="gene ID" value="ENSPKIG00000012457.1"/>
</dbReference>